<dbReference type="Proteomes" id="UP000298493">
    <property type="component" value="Unassembled WGS sequence"/>
</dbReference>
<evidence type="ECO:0000256" key="1">
    <source>
        <dbReference type="SAM" id="SignalP"/>
    </source>
</evidence>
<evidence type="ECO:0000313" key="3">
    <source>
        <dbReference type="Proteomes" id="UP000298493"/>
    </source>
</evidence>
<sequence>MKTTLLAVGLSVCGSALSAVSSRPIGGLADGSFASPGLSVKPKFRYWLPDASVDPDLITDDIRQLGERGVGGTELLNYFRFPATGVTPSNWTIYGYGEPGYKDIVKVILKAHKAAGMLFDFAGSENGCVPAEKGNPALAWELVPVNITIEDTFTGKIPGWGNGNLVSVVTYAVTNVSKAGPKSLGPFGTGKSFPAYTISNASLTDVTILVQANGTISVTPVQVPGAQYYGLSAFYTRQLLGREVKAWSAKPQNIFQNGSVAVDHFSAAGAKVITDFLEDYVLDDESKQLFKDVGHLFWEDSVEIDGDLYWTPGLEKQFLEMYKYDLGRYVLLLQGQNGYQTNWHSQWRLDTGDGGVGVIADFRNLLTILSKTYTDYLTEWGNRVLGLQFSGQWGYNFPIDMLEVVPNIEVPEAETLSFNNHIDAFLQFSGPADLSGKPVLSIELAADQNRAYSQSWSRLLYDAKHAFAGGINRVVIHGAIYSHNFYNTTWPGYTSHNYGYAAPHSRHQPAWDVGYPQALGYLARVQYILQSGVPKVDLIFWDKQTAQDAYPAPLYWSDDLMKAGYSYEYLSPANFVLKEAVVQDRVFAPTRQAAKLLILRSNDTITPDGVSYLAEYAAAGLPIIIYGDLPNRWATANKTAISASNATLKGLLEVSNVHQIAEKDLAAAVASIGIKPRTQISSNGTWWTRWRETTDGETFIFIYNDKDAASTGNITFAVTGTPYLLNAWTGEENPIVQYIASNDSTTISLSLNGLETAIVRFSKNNTLKTHVVASSDAILGFTVPNNGSQILAKVAAHSNPSSVTLSTGENVLINSTSIQPTFPLANWTLTLEHWLPQENLYDLTPDAKKINYSIPIPTSTSSLQSWSTLGYKNVSGIGYYSTTFQWTSSTSSSTNGAHLTLPPITHGISGTLNNNALPIFDITNPVVDITPLLITGSNELRLRVSSTLMNSLGAFWGELETFGVGPVNDFAYFERRGLGYQSNGIVGVVRVVPFGVVRVV</sequence>
<dbReference type="EMBL" id="SNSC02000023">
    <property type="protein sequence ID" value="TID14360.1"/>
    <property type="molecule type" value="Genomic_DNA"/>
</dbReference>
<organism evidence="2 3">
    <name type="scientific">Venturia nashicola</name>
    <dbReference type="NCBI Taxonomy" id="86259"/>
    <lineage>
        <taxon>Eukaryota</taxon>
        <taxon>Fungi</taxon>
        <taxon>Dikarya</taxon>
        <taxon>Ascomycota</taxon>
        <taxon>Pezizomycotina</taxon>
        <taxon>Dothideomycetes</taxon>
        <taxon>Pleosporomycetidae</taxon>
        <taxon>Venturiales</taxon>
        <taxon>Venturiaceae</taxon>
        <taxon>Venturia</taxon>
    </lineage>
</organism>
<keyword evidence="1" id="KW-0732">Signal</keyword>
<dbReference type="AlphaFoldDB" id="A0A4Z1NTS4"/>
<gene>
    <name evidence="2" type="ORF">E6O75_ATG09439</name>
</gene>
<feature type="chain" id="PRO_5021291740" description="Secreted protein" evidence="1">
    <location>
        <begin position="23"/>
        <end position="1000"/>
    </location>
</feature>
<dbReference type="InterPro" id="IPR053161">
    <property type="entry name" value="Ulvan_degrading_GH"/>
</dbReference>
<keyword evidence="3" id="KW-1185">Reference proteome</keyword>
<name>A0A4Z1NTS4_9PEZI</name>
<dbReference type="Pfam" id="PF17132">
    <property type="entry name" value="Glyco_hydro_106"/>
    <property type="match status" value="1"/>
</dbReference>
<protein>
    <recommendedName>
        <fullName evidence="4">Secreted protein</fullName>
    </recommendedName>
</protein>
<dbReference type="STRING" id="86259.A0A4Z1NTS4"/>
<evidence type="ECO:0008006" key="4">
    <source>
        <dbReference type="Google" id="ProtNLM"/>
    </source>
</evidence>
<dbReference type="PANTHER" id="PTHR36848:SF2">
    <property type="entry name" value="SECRETED PROTEIN"/>
    <property type="match status" value="1"/>
</dbReference>
<proteinExistence type="predicted"/>
<comment type="caution">
    <text evidence="2">The sequence shown here is derived from an EMBL/GenBank/DDBJ whole genome shotgun (WGS) entry which is preliminary data.</text>
</comment>
<reference evidence="2 3" key="1">
    <citation type="submission" date="2019-04" db="EMBL/GenBank/DDBJ databases">
        <title>High contiguity whole genome sequence and gene annotation resource for two Venturia nashicola isolates.</title>
        <authorList>
            <person name="Prokchorchik M."/>
            <person name="Won K."/>
            <person name="Lee Y."/>
            <person name="Choi E.D."/>
            <person name="Segonzac C."/>
            <person name="Sohn K.H."/>
        </authorList>
    </citation>
    <scope>NUCLEOTIDE SEQUENCE [LARGE SCALE GENOMIC DNA]</scope>
    <source>
        <strain evidence="2 3">PRI2</strain>
    </source>
</reference>
<dbReference type="PANTHER" id="PTHR36848">
    <property type="entry name" value="DNA-BINDING PROTEIN (PUTATIVE SECRETED PROTEIN)-RELATED"/>
    <property type="match status" value="1"/>
</dbReference>
<evidence type="ECO:0000313" key="2">
    <source>
        <dbReference type="EMBL" id="TID14360.1"/>
    </source>
</evidence>
<accession>A0A4Z1NTS4</accession>
<feature type="signal peptide" evidence="1">
    <location>
        <begin position="1"/>
        <end position="22"/>
    </location>
</feature>